<proteinExistence type="predicted"/>
<reference evidence="1 2" key="1">
    <citation type="submission" date="2019-03" db="EMBL/GenBank/DDBJ databases">
        <title>Genomic Encyclopedia of Type Strains, Phase IV (KMG-IV): sequencing the most valuable type-strain genomes for metagenomic binning, comparative biology and taxonomic classification.</title>
        <authorList>
            <person name="Goeker M."/>
        </authorList>
    </citation>
    <scope>NUCLEOTIDE SEQUENCE [LARGE SCALE GENOMIC DNA]</scope>
    <source>
        <strain evidence="1 2">DSM 28559</strain>
    </source>
</reference>
<dbReference type="AlphaFoldDB" id="A0A4R2LB40"/>
<evidence type="ECO:0000313" key="2">
    <source>
        <dbReference type="Proteomes" id="UP000295711"/>
    </source>
</evidence>
<protein>
    <submittedName>
        <fullName evidence="1">Uncharacterized protein</fullName>
    </submittedName>
</protein>
<accession>A0A4R2LB40</accession>
<keyword evidence="2" id="KW-1185">Reference proteome</keyword>
<dbReference type="EMBL" id="SLXA01000003">
    <property type="protein sequence ID" value="TCO85313.1"/>
    <property type="molecule type" value="Genomic_DNA"/>
</dbReference>
<dbReference type="Proteomes" id="UP000295711">
    <property type="component" value="Unassembled WGS sequence"/>
</dbReference>
<dbReference type="OrthoDB" id="9847352at2"/>
<dbReference type="RefSeq" id="WP_132089411.1">
    <property type="nucleotide sequence ID" value="NZ_JANKAQ010000003.1"/>
</dbReference>
<organism evidence="1 2">
    <name type="scientific">Frisingicoccus caecimuris</name>
    <dbReference type="NCBI Taxonomy" id="1796636"/>
    <lineage>
        <taxon>Bacteria</taxon>
        <taxon>Bacillati</taxon>
        <taxon>Bacillota</taxon>
        <taxon>Clostridia</taxon>
        <taxon>Lachnospirales</taxon>
        <taxon>Lachnospiraceae</taxon>
        <taxon>Frisingicoccus</taxon>
    </lineage>
</organism>
<sequence length="101" mass="11631">MRTCDVTKLADRIRQEYGLAKEAAHNKAIQTLKACPVALYPNVQEWSEEQALTDIYVGKYSLPMILAIWNSRDFLKALEVLTELSEGNVETAEMKIWNMRR</sequence>
<gene>
    <name evidence="1" type="ORF">EV212_10334</name>
</gene>
<name>A0A4R2LB40_9FIRM</name>
<evidence type="ECO:0000313" key="1">
    <source>
        <dbReference type="EMBL" id="TCO85313.1"/>
    </source>
</evidence>
<comment type="caution">
    <text evidence="1">The sequence shown here is derived from an EMBL/GenBank/DDBJ whole genome shotgun (WGS) entry which is preliminary data.</text>
</comment>